<evidence type="ECO:0000313" key="1">
    <source>
        <dbReference type="EMBL" id="GCB95427.1"/>
    </source>
</evidence>
<gene>
    <name evidence="1" type="ORF">SALB_08231</name>
</gene>
<dbReference type="EMBL" id="BHXC01000007">
    <property type="protein sequence ID" value="GCB95427.1"/>
    <property type="molecule type" value="Genomic_DNA"/>
</dbReference>
<sequence>MAGAAGGAAATVKLKDVKINDFASCAFTADTPGYLTSGKIAASGKIGACGPVPDKCRLQTAIMLGPVSTIAHKDTGWGQCKGNNKLVYNCADKVHKRTFYTESVMQIEWRGQYASKILHSPSVELYCG</sequence>
<reference evidence="1 2" key="1">
    <citation type="journal article" date="2019" name="Microbiol. Resour. Announc.">
        <title>Draft Genome Sequence of the Most Traditional epsilon-Poly-l-Lysine Producer, Streptomyces albulus NBRC14147.</title>
        <authorList>
            <person name="Yamanaka K."/>
            <person name="Hamano Y."/>
        </authorList>
    </citation>
    <scope>NUCLEOTIDE SEQUENCE [LARGE SCALE GENOMIC DNA]</scope>
    <source>
        <strain evidence="1 2">NBRC 14147</strain>
    </source>
</reference>
<proteinExistence type="predicted"/>
<name>A0A401RCT5_STRNR</name>
<dbReference type="Proteomes" id="UP000288351">
    <property type="component" value="Unassembled WGS sequence"/>
</dbReference>
<protein>
    <submittedName>
        <fullName evidence="1">Uncharacterized protein</fullName>
    </submittedName>
</protein>
<accession>A0A401RCT5</accession>
<dbReference type="AlphaFoldDB" id="A0A401RCT5"/>
<evidence type="ECO:0000313" key="2">
    <source>
        <dbReference type="Proteomes" id="UP000288351"/>
    </source>
</evidence>
<organism evidence="1 2">
    <name type="scientific">Streptomyces noursei</name>
    <name type="common">Streptomyces albulus</name>
    <dbReference type="NCBI Taxonomy" id="1971"/>
    <lineage>
        <taxon>Bacteria</taxon>
        <taxon>Bacillati</taxon>
        <taxon>Actinomycetota</taxon>
        <taxon>Actinomycetes</taxon>
        <taxon>Kitasatosporales</taxon>
        <taxon>Streptomycetaceae</taxon>
        <taxon>Streptomyces</taxon>
    </lineage>
</organism>
<comment type="caution">
    <text evidence="1">The sequence shown here is derived from an EMBL/GenBank/DDBJ whole genome shotgun (WGS) entry which is preliminary data.</text>
</comment>